<evidence type="ECO:0000313" key="3">
    <source>
        <dbReference type="Proteomes" id="UP001440599"/>
    </source>
</evidence>
<dbReference type="InterPro" id="IPR036390">
    <property type="entry name" value="WH_DNA-bd_sf"/>
</dbReference>
<dbReference type="Pfam" id="PF03551">
    <property type="entry name" value="PadR"/>
    <property type="match status" value="1"/>
</dbReference>
<dbReference type="Proteomes" id="UP001440599">
    <property type="component" value="Unassembled WGS sequence"/>
</dbReference>
<feature type="domain" description="Transcription regulator PadR N-terminal" evidence="1">
    <location>
        <begin position="16"/>
        <end position="89"/>
    </location>
</feature>
<name>A0ABV1ENC8_9FIRM</name>
<protein>
    <submittedName>
        <fullName evidence="2">Helix-turn-helix transcriptional regulator</fullName>
    </submittedName>
</protein>
<keyword evidence="3" id="KW-1185">Reference proteome</keyword>
<organism evidence="2 3">
    <name type="scientific">Flavonifractor hominis</name>
    <dbReference type="NCBI Taxonomy" id="3133178"/>
    <lineage>
        <taxon>Bacteria</taxon>
        <taxon>Bacillati</taxon>
        <taxon>Bacillota</taxon>
        <taxon>Clostridia</taxon>
        <taxon>Eubacteriales</taxon>
        <taxon>Oscillospiraceae</taxon>
        <taxon>Flavonifractor</taxon>
    </lineage>
</organism>
<evidence type="ECO:0000259" key="1">
    <source>
        <dbReference type="Pfam" id="PF03551"/>
    </source>
</evidence>
<sequence>MKLNKELSKGSHGLILLKLLSLRDMYGYELVQEMARRSEGVFSMSQGSLYPLLHTLESRGEITSYLQSDSGRERRYYRLTDTGHAVLAEQEQEWARYTRAMGLILEGGTS</sequence>
<dbReference type="InterPro" id="IPR005149">
    <property type="entry name" value="Tscrpt_reg_PadR_N"/>
</dbReference>
<gene>
    <name evidence="2" type="ORF">WMO45_06110</name>
</gene>
<proteinExistence type="predicted"/>
<evidence type="ECO:0000313" key="2">
    <source>
        <dbReference type="EMBL" id="MEQ2456092.1"/>
    </source>
</evidence>
<accession>A0ABV1ENC8</accession>
<reference evidence="2 3" key="1">
    <citation type="submission" date="2024-03" db="EMBL/GenBank/DDBJ databases">
        <title>Human intestinal bacterial collection.</title>
        <authorList>
            <person name="Pauvert C."/>
            <person name="Hitch T.C.A."/>
            <person name="Clavel T."/>
        </authorList>
    </citation>
    <scope>NUCLEOTIDE SEQUENCE [LARGE SCALE GENOMIC DNA]</scope>
    <source>
        <strain evidence="2 3">CLA-AP-H34</strain>
    </source>
</reference>
<dbReference type="RefSeq" id="WP_349139669.1">
    <property type="nucleotide sequence ID" value="NZ_JBBMFT010000003.1"/>
</dbReference>
<dbReference type="Gene3D" id="1.10.10.10">
    <property type="entry name" value="Winged helix-like DNA-binding domain superfamily/Winged helix DNA-binding domain"/>
    <property type="match status" value="1"/>
</dbReference>
<dbReference type="PANTHER" id="PTHR43252:SF7">
    <property type="entry name" value="TRANSCRIPTIONAL REGULATOR YQJI"/>
    <property type="match status" value="1"/>
</dbReference>
<comment type="caution">
    <text evidence="2">The sequence shown here is derived from an EMBL/GenBank/DDBJ whole genome shotgun (WGS) entry which is preliminary data.</text>
</comment>
<dbReference type="SUPFAM" id="SSF46785">
    <property type="entry name" value="Winged helix' DNA-binding domain"/>
    <property type="match status" value="1"/>
</dbReference>
<dbReference type="InterPro" id="IPR036388">
    <property type="entry name" value="WH-like_DNA-bd_sf"/>
</dbReference>
<dbReference type="PANTHER" id="PTHR43252">
    <property type="entry name" value="TRANSCRIPTIONAL REGULATOR YQJI"/>
    <property type="match status" value="1"/>
</dbReference>
<dbReference type="EMBL" id="JBBMFT010000003">
    <property type="protein sequence ID" value="MEQ2456092.1"/>
    <property type="molecule type" value="Genomic_DNA"/>
</dbReference>